<proteinExistence type="predicted"/>
<organism evidence="1 2">
    <name type="scientific">Inhella proteolytica</name>
    <dbReference type="NCBI Taxonomy" id="2795029"/>
    <lineage>
        <taxon>Bacteria</taxon>
        <taxon>Pseudomonadati</taxon>
        <taxon>Pseudomonadota</taxon>
        <taxon>Betaproteobacteria</taxon>
        <taxon>Burkholderiales</taxon>
        <taxon>Sphaerotilaceae</taxon>
        <taxon>Inhella</taxon>
    </lineage>
</organism>
<accession>A0A931NGA3</accession>
<reference evidence="1" key="1">
    <citation type="submission" date="2020-12" db="EMBL/GenBank/DDBJ databases">
        <title>The genome sequence of Inhella sp. 1Y17.</title>
        <authorList>
            <person name="Liu Y."/>
        </authorList>
    </citation>
    <scope>NUCLEOTIDE SEQUENCE</scope>
    <source>
        <strain evidence="1">1Y17</strain>
    </source>
</reference>
<evidence type="ECO:0000313" key="2">
    <source>
        <dbReference type="Proteomes" id="UP000613266"/>
    </source>
</evidence>
<dbReference type="EMBL" id="JAEDAK010000005">
    <property type="protein sequence ID" value="MBH9576946.1"/>
    <property type="molecule type" value="Genomic_DNA"/>
</dbReference>
<gene>
    <name evidence="1" type="ORF">I7X39_08510</name>
</gene>
<sequence length="150" mass="16394">MLCLENTVSLATPLMDVLKGLDGLLSEQLGGLAVQLQPIPGAVTVLQVSIEGREELPIFLTGSEHQILCICYLWDEAQVRPERRTELLETLLDLNPSVPLSDFGRVGERYVLIGALRREAAVQDVAKELAVLSDNALDALDALAEFLIEE</sequence>
<dbReference type="Proteomes" id="UP000613266">
    <property type="component" value="Unassembled WGS sequence"/>
</dbReference>
<name>A0A931NGA3_9BURK</name>
<evidence type="ECO:0000313" key="1">
    <source>
        <dbReference type="EMBL" id="MBH9576946.1"/>
    </source>
</evidence>
<dbReference type="InterPro" id="IPR019231">
    <property type="entry name" value="DUF2170"/>
</dbReference>
<protein>
    <submittedName>
        <fullName evidence="1">DUF2170 family protein</fullName>
    </submittedName>
</protein>
<dbReference type="AlphaFoldDB" id="A0A931NGA3"/>
<dbReference type="Pfam" id="PF09938">
    <property type="entry name" value="DUF2170"/>
    <property type="match status" value="1"/>
</dbReference>
<keyword evidence="2" id="KW-1185">Reference proteome</keyword>
<comment type="caution">
    <text evidence="1">The sequence shown here is derived from an EMBL/GenBank/DDBJ whole genome shotgun (WGS) entry which is preliminary data.</text>
</comment>